<evidence type="ECO:0000256" key="3">
    <source>
        <dbReference type="ARBA" id="ARBA00022989"/>
    </source>
</evidence>
<accession>A0A9N8WC68</accession>
<feature type="domain" description="TM7S3/TM198-like" evidence="6">
    <location>
        <begin position="75"/>
        <end position="167"/>
    </location>
</feature>
<evidence type="ECO:0000256" key="2">
    <source>
        <dbReference type="ARBA" id="ARBA00022692"/>
    </source>
</evidence>
<dbReference type="Pfam" id="PF13886">
    <property type="entry name" value="TM7S3_TM198"/>
    <property type="match status" value="1"/>
</dbReference>
<dbReference type="GO" id="GO:0016020">
    <property type="term" value="C:membrane"/>
    <property type="evidence" value="ECO:0007669"/>
    <property type="project" value="UniProtKB-SubCell"/>
</dbReference>
<feature type="transmembrane region" description="Helical" evidence="5">
    <location>
        <begin position="72"/>
        <end position="90"/>
    </location>
</feature>
<evidence type="ECO:0000313" key="7">
    <source>
        <dbReference type="EMBL" id="CAG8478360.1"/>
    </source>
</evidence>
<evidence type="ECO:0000259" key="6">
    <source>
        <dbReference type="Pfam" id="PF13886"/>
    </source>
</evidence>
<evidence type="ECO:0000256" key="1">
    <source>
        <dbReference type="ARBA" id="ARBA00004141"/>
    </source>
</evidence>
<feature type="transmembrane region" description="Helical" evidence="5">
    <location>
        <begin position="148"/>
        <end position="166"/>
    </location>
</feature>
<dbReference type="EMBL" id="CAJVPY010000531">
    <property type="protein sequence ID" value="CAG8478360.1"/>
    <property type="molecule type" value="Genomic_DNA"/>
</dbReference>
<evidence type="ECO:0000256" key="5">
    <source>
        <dbReference type="SAM" id="Phobius"/>
    </source>
</evidence>
<keyword evidence="8" id="KW-1185">Reference proteome</keyword>
<evidence type="ECO:0000256" key="4">
    <source>
        <dbReference type="ARBA" id="ARBA00023136"/>
    </source>
</evidence>
<feature type="transmembrane region" description="Helical" evidence="5">
    <location>
        <begin position="97"/>
        <end position="114"/>
    </location>
</feature>
<protein>
    <submittedName>
        <fullName evidence="7">27553_t:CDS:1</fullName>
    </submittedName>
</protein>
<feature type="transmembrane region" description="Helical" evidence="5">
    <location>
        <begin position="12"/>
        <end position="29"/>
    </location>
</feature>
<name>A0A9N8WC68_9GLOM</name>
<feature type="transmembrane region" description="Helical" evidence="5">
    <location>
        <begin position="203"/>
        <end position="222"/>
    </location>
</feature>
<keyword evidence="2 5" id="KW-0812">Transmembrane</keyword>
<proteinExistence type="predicted"/>
<sequence length="312" mass="34578">MRKIRRSRFPNLEFVVCVVTICCFWPWIINAQDATDNVNSDNTTDTNVNANPVNTTNVSKSTYSSALTLVDWLFAAILIVTGALIGFSYIKFTRMAGSIVGFYTLSCLAWIEMLNSDPGYSDYRNLMIPFIIGSLGAMLFLYFNKVGVFFVGILGGCAFGLTTLSVKGVDQILRSGFTTALIIYLDLNQEYSNILKYSINGKVYGLLGGVFVLAAIGLYLQWKMIPSIMPQTSGNSPPAMRDDLEKIVYEMNPSIRKSMRSSKLDFGDMNQLVTVNNEKGDAEVILVIRILFSILKITPIPQIVLVTLKNTA</sequence>
<comment type="caution">
    <text evidence="7">The sequence shown here is derived from an EMBL/GenBank/DDBJ whole genome shotgun (WGS) entry which is preliminary data.</text>
</comment>
<evidence type="ECO:0000313" key="8">
    <source>
        <dbReference type="Proteomes" id="UP000789405"/>
    </source>
</evidence>
<dbReference type="AlphaFoldDB" id="A0A9N8WC68"/>
<dbReference type="InterPro" id="IPR025256">
    <property type="entry name" value="TM7S3/TM198-like_dom"/>
</dbReference>
<comment type="subcellular location">
    <subcellularLocation>
        <location evidence="1">Membrane</location>
        <topology evidence="1">Multi-pass membrane protein</topology>
    </subcellularLocation>
</comment>
<feature type="transmembrane region" description="Helical" evidence="5">
    <location>
        <begin position="126"/>
        <end position="143"/>
    </location>
</feature>
<dbReference type="Proteomes" id="UP000789405">
    <property type="component" value="Unassembled WGS sequence"/>
</dbReference>
<dbReference type="OrthoDB" id="2422988at2759"/>
<reference evidence="7" key="1">
    <citation type="submission" date="2021-06" db="EMBL/GenBank/DDBJ databases">
        <authorList>
            <person name="Kallberg Y."/>
            <person name="Tangrot J."/>
            <person name="Rosling A."/>
        </authorList>
    </citation>
    <scope>NUCLEOTIDE SEQUENCE</scope>
    <source>
        <strain evidence="7">MA453B</strain>
    </source>
</reference>
<keyword evidence="4 5" id="KW-0472">Membrane</keyword>
<keyword evidence="3 5" id="KW-1133">Transmembrane helix</keyword>
<organism evidence="7 8">
    <name type="scientific">Dentiscutata erythropus</name>
    <dbReference type="NCBI Taxonomy" id="1348616"/>
    <lineage>
        <taxon>Eukaryota</taxon>
        <taxon>Fungi</taxon>
        <taxon>Fungi incertae sedis</taxon>
        <taxon>Mucoromycota</taxon>
        <taxon>Glomeromycotina</taxon>
        <taxon>Glomeromycetes</taxon>
        <taxon>Diversisporales</taxon>
        <taxon>Gigasporaceae</taxon>
        <taxon>Dentiscutata</taxon>
    </lineage>
</organism>
<gene>
    <name evidence="7" type="ORF">DERYTH_LOCUS1798</name>
</gene>